<dbReference type="OrthoDB" id="10066357at2759"/>
<reference evidence="3" key="1">
    <citation type="submission" date="2022-01" db="EMBL/GenBank/DDBJ databases">
        <authorList>
            <person name="Braso-Vives M."/>
        </authorList>
    </citation>
    <scope>NUCLEOTIDE SEQUENCE</scope>
</reference>
<feature type="compositionally biased region" description="Basic residues" evidence="1">
    <location>
        <begin position="129"/>
        <end position="139"/>
    </location>
</feature>
<feature type="compositionally biased region" description="Low complexity" evidence="1">
    <location>
        <begin position="207"/>
        <end position="221"/>
    </location>
</feature>
<keyword evidence="2" id="KW-1133">Transmembrane helix</keyword>
<keyword evidence="2" id="KW-0812">Transmembrane</keyword>
<sequence length="410" mass="44413">MSMNPWEELMDFQLDTTTICAIFVGGLLALGFVSLCIYAACTAVCQPKYLRRRQEERRNRVKKYRRRNRVSSTNITSHPGADPAARRDRYACAADDPPDLEEDTGRRMRTGGENISQGDVNTVGMSSRGRSKAAKKNRRQKEGGNESQDKRRQRSKSVGDGTIRVRGDKGRQRSVSEGTQEAVGGAERHASVSVSTLASGGGRVRQRSLSGGSSQSGVSSQGRKRSVSIERQKSAPGGIPNAPIGRERLRSSAGAGGSMARLRYARRLSLNAEKAKREMKMKRKKPIRRRTTRNLLAQVEVVNESEEAAIQGGAQGGAHSRREHSRREGAAKATNRQPPSGGERKASDGSPAKSRDDVTTEETDLEISSSSLTGLQDGRVTVGGAATAEMAEYASPVKRKGPSRKCESSV</sequence>
<feature type="compositionally biased region" description="Polar residues" evidence="1">
    <location>
        <begin position="113"/>
        <end position="125"/>
    </location>
</feature>
<accession>A0A8K0EXS2</accession>
<evidence type="ECO:0000256" key="1">
    <source>
        <dbReference type="SAM" id="MobiDB-lite"/>
    </source>
</evidence>
<feature type="compositionally biased region" description="Basic residues" evidence="1">
    <location>
        <begin position="279"/>
        <end position="292"/>
    </location>
</feature>
<keyword evidence="2" id="KW-0472">Membrane</keyword>
<feature type="region of interest" description="Disordered" evidence="1">
    <location>
        <begin position="55"/>
        <end position="379"/>
    </location>
</feature>
<feature type="transmembrane region" description="Helical" evidence="2">
    <location>
        <begin position="20"/>
        <end position="45"/>
    </location>
</feature>
<organism evidence="3 4">
    <name type="scientific">Branchiostoma lanceolatum</name>
    <name type="common">Common lancelet</name>
    <name type="synonym">Amphioxus lanceolatum</name>
    <dbReference type="NCBI Taxonomy" id="7740"/>
    <lineage>
        <taxon>Eukaryota</taxon>
        <taxon>Metazoa</taxon>
        <taxon>Chordata</taxon>
        <taxon>Cephalochordata</taxon>
        <taxon>Leptocardii</taxon>
        <taxon>Amphioxiformes</taxon>
        <taxon>Branchiostomatidae</taxon>
        <taxon>Branchiostoma</taxon>
    </lineage>
</organism>
<gene>
    <name evidence="3" type="primary">Hypp4328</name>
    <name evidence="3" type="ORF">BLAG_LOCUS22701</name>
</gene>
<keyword evidence="4" id="KW-1185">Reference proteome</keyword>
<name>A0A8K0EXS2_BRALA</name>
<evidence type="ECO:0000256" key="2">
    <source>
        <dbReference type="SAM" id="Phobius"/>
    </source>
</evidence>
<evidence type="ECO:0000313" key="4">
    <source>
        <dbReference type="Proteomes" id="UP000838412"/>
    </source>
</evidence>
<feature type="compositionally biased region" description="Basic and acidic residues" evidence="1">
    <location>
        <begin position="140"/>
        <end position="150"/>
    </location>
</feature>
<proteinExistence type="predicted"/>
<feature type="compositionally biased region" description="Basic and acidic residues" evidence="1">
    <location>
        <begin position="342"/>
        <end position="358"/>
    </location>
</feature>
<protein>
    <submittedName>
        <fullName evidence="3">Hypp4328 protein</fullName>
    </submittedName>
</protein>
<feature type="compositionally biased region" description="Basic residues" evidence="1">
    <location>
        <begin position="59"/>
        <end position="69"/>
    </location>
</feature>
<dbReference type="AlphaFoldDB" id="A0A8K0EXS2"/>
<evidence type="ECO:0000313" key="3">
    <source>
        <dbReference type="EMBL" id="CAH1270409.1"/>
    </source>
</evidence>
<dbReference type="Proteomes" id="UP000838412">
    <property type="component" value="Chromosome 7"/>
</dbReference>
<dbReference type="EMBL" id="OV696692">
    <property type="protein sequence ID" value="CAH1270409.1"/>
    <property type="molecule type" value="Genomic_DNA"/>
</dbReference>